<dbReference type="GO" id="GO:0006511">
    <property type="term" value="P:ubiquitin-dependent protein catabolic process"/>
    <property type="evidence" value="ECO:0007669"/>
    <property type="project" value="TreeGrafter"/>
</dbReference>
<dbReference type="GO" id="GO:0061630">
    <property type="term" value="F:ubiquitin protein ligase activity"/>
    <property type="evidence" value="ECO:0007669"/>
    <property type="project" value="TreeGrafter"/>
</dbReference>
<dbReference type="SUPFAM" id="SSF57850">
    <property type="entry name" value="RING/U-box"/>
    <property type="match status" value="1"/>
</dbReference>
<name>A0AAW1WGS1_RUBAR</name>
<keyword evidence="1" id="KW-0479">Metal-binding</keyword>
<dbReference type="InterPro" id="IPR001841">
    <property type="entry name" value="Znf_RING"/>
</dbReference>
<dbReference type="AlphaFoldDB" id="A0AAW1WGS1"/>
<dbReference type="Proteomes" id="UP001457282">
    <property type="component" value="Unassembled WGS sequence"/>
</dbReference>
<evidence type="ECO:0000313" key="5">
    <source>
        <dbReference type="Proteomes" id="UP001457282"/>
    </source>
</evidence>
<reference evidence="4 5" key="1">
    <citation type="journal article" date="2023" name="G3 (Bethesda)">
        <title>A chromosome-length genome assembly and annotation of blackberry (Rubus argutus, cv. 'Hillquist').</title>
        <authorList>
            <person name="Bruna T."/>
            <person name="Aryal R."/>
            <person name="Dudchenko O."/>
            <person name="Sargent D.J."/>
            <person name="Mead D."/>
            <person name="Buti M."/>
            <person name="Cavallini A."/>
            <person name="Hytonen T."/>
            <person name="Andres J."/>
            <person name="Pham M."/>
            <person name="Weisz D."/>
            <person name="Mascagni F."/>
            <person name="Usai G."/>
            <person name="Natali L."/>
            <person name="Bassil N."/>
            <person name="Fernandez G.E."/>
            <person name="Lomsadze A."/>
            <person name="Armour M."/>
            <person name="Olukolu B."/>
            <person name="Poorten T."/>
            <person name="Britton C."/>
            <person name="Davik J."/>
            <person name="Ashrafi H."/>
            <person name="Aiden E.L."/>
            <person name="Borodovsky M."/>
            <person name="Worthington M."/>
        </authorList>
    </citation>
    <scope>NUCLEOTIDE SEQUENCE [LARGE SCALE GENOMIC DNA]</scope>
    <source>
        <strain evidence="4">PI 553951</strain>
    </source>
</reference>
<evidence type="ECO:0000259" key="3">
    <source>
        <dbReference type="PROSITE" id="PS50089"/>
    </source>
</evidence>
<sequence length="267" mass="30262">MTSRSTNINSSGPVNRRLPPPPPPPPPRTHDNPYDYVVSRPPPPPPSRTHDNPYDYVVSRPPPPPPSRTHDNPYDYDYFFSMYDDDTDDHWGFENPLSPLSNTFRATQVTRTVASGSRLPFEGAIVVAGPPGFAGSLAPPGSLALLFDNPRTRQILSSQWTAPRQELDSRLTYNEQKRALQNLRKQTYNPLRRISPTVNLYYRGTVTNEKEIANNENGKRCAICLEDFEPKQEAMLPPCNHMFHEECIVPWVKSNGRCPVCRFVMSD</sequence>
<keyword evidence="5" id="KW-1185">Reference proteome</keyword>
<evidence type="ECO:0000256" key="1">
    <source>
        <dbReference type="PROSITE-ProRule" id="PRU00175"/>
    </source>
</evidence>
<keyword evidence="1" id="KW-0862">Zinc</keyword>
<dbReference type="GO" id="GO:0008270">
    <property type="term" value="F:zinc ion binding"/>
    <property type="evidence" value="ECO:0007669"/>
    <property type="project" value="UniProtKB-KW"/>
</dbReference>
<proteinExistence type="predicted"/>
<dbReference type="PANTHER" id="PTHR22765:SF396">
    <property type="entry name" value="RING_U-BOX SUPERFAMILY PROTEIN"/>
    <property type="match status" value="1"/>
</dbReference>
<evidence type="ECO:0000313" key="4">
    <source>
        <dbReference type="EMBL" id="KAK9922828.1"/>
    </source>
</evidence>
<dbReference type="InterPro" id="IPR051826">
    <property type="entry name" value="E3_ubiquitin-ligase_domain"/>
</dbReference>
<protein>
    <recommendedName>
        <fullName evidence="3">RING-type domain-containing protein</fullName>
    </recommendedName>
</protein>
<dbReference type="Gene3D" id="3.30.40.10">
    <property type="entry name" value="Zinc/RING finger domain, C3HC4 (zinc finger)"/>
    <property type="match status" value="1"/>
</dbReference>
<evidence type="ECO:0000256" key="2">
    <source>
        <dbReference type="SAM" id="MobiDB-lite"/>
    </source>
</evidence>
<comment type="caution">
    <text evidence="4">The sequence shown here is derived from an EMBL/GenBank/DDBJ whole genome shotgun (WGS) entry which is preliminary data.</text>
</comment>
<dbReference type="InterPro" id="IPR013083">
    <property type="entry name" value="Znf_RING/FYVE/PHD"/>
</dbReference>
<feature type="region of interest" description="Disordered" evidence="2">
    <location>
        <begin position="1"/>
        <end position="72"/>
    </location>
</feature>
<dbReference type="EMBL" id="JBEDUW010000006">
    <property type="protein sequence ID" value="KAK9922828.1"/>
    <property type="molecule type" value="Genomic_DNA"/>
</dbReference>
<feature type="compositionally biased region" description="Pro residues" evidence="2">
    <location>
        <begin position="18"/>
        <end position="27"/>
    </location>
</feature>
<dbReference type="PROSITE" id="PS50089">
    <property type="entry name" value="ZF_RING_2"/>
    <property type="match status" value="1"/>
</dbReference>
<dbReference type="Pfam" id="PF13639">
    <property type="entry name" value="zf-RING_2"/>
    <property type="match status" value="1"/>
</dbReference>
<feature type="domain" description="RING-type" evidence="3">
    <location>
        <begin position="221"/>
        <end position="262"/>
    </location>
</feature>
<gene>
    <name evidence="4" type="ORF">M0R45_031272</name>
</gene>
<dbReference type="SMART" id="SM00184">
    <property type="entry name" value="RING"/>
    <property type="match status" value="1"/>
</dbReference>
<organism evidence="4 5">
    <name type="scientific">Rubus argutus</name>
    <name type="common">Southern blackberry</name>
    <dbReference type="NCBI Taxonomy" id="59490"/>
    <lineage>
        <taxon>Eukaryota</taxon>
        <taxon>Viridiplantae</taxon>
        <taxon>Streptophyta</taxon>
        <taxon>Embryophyta</taxon>
        <taxon>Tracheophyta</taxon>
        <taxon>Spermatophyta</taxon>
        <taxon>Magnoliopsida</taxon>
        <taxon>eudicotyledons</taxon>
        <taxon>Gunneridae</taxon>
        <taxon>Pentapetalae</taxon>
        <taxon>rosids</taxon>
        <taxon>fabids</taxon>
        <taxon>Rosales</taxon>
        <taxon>Rosaceae</taxon>
        <taxon>Rosoideae</taxon>
        <taxon>Rosoideae incertae sedis</taxon>
        <taxon>Rubus</taxon>
    </lineage>
</organism>
<dbReference type="PANTHER" id="PTHR22765">
    <property type="entry name" value="RING FINGER AND PROTEASE ASSOCIATED DOMAIN-CONTAINING"/>
    <property type="match status" value="1"/>
</dbReference>
<accession>A0AAW1WGS1</accession>
<feature type="compositionally biased region" description="Polar residues" evidence="2">
    <location>
        <begin position="1"/>
        <end position="13"/>
    </location>
</feature>
<keyword evidence="1" id="KW-0863">Zinc-finger</keyword>